<dbReference type="Pfam" id="PF00563">
    <property type="entry name" value="EAL"/>
    <property type="match status" value="1"/>
</dbReference>
<keyword evidence="1" id="KW-0812">Transmembrane</keyword>
<feature type="chain" id="PRO_5046280713" evidence="2">
    <location>
        <begin position="24"/>
        <end position="686"/>
    </location>
</feature>
<dbReference type="SUPFAM" id="SSF141868">
    <property type="entry name" value="EAL domain-like"/>
    <property type="match status" value="1"/>
</dbReference>
<dbReference type="SMART" id="SM00052">
    <property type="entry name" value="EAL"/>
    <property type="match status" value="1"/>
</dbReference>
<dbReference type="Gene3D" id="3.20.20.450">
    <property type="entry name" value="EAL domain"/>
    <property type="match status" value="1"/>
</dbReference>
<dbReference type="InterPro" id="IPR001633">
    <property type="entry name" value="EAL_dom"/>
</dbReference>
<evidence type="ECO:0000259" key="4">
    <source>
        <dbReference type="PROSITE" id="PS50885"/>
    </source>
</evidence>
<dbReference type="CDD" id="cd01949">
    <property type="entry name" value="GGDEF"/>
    <property type="match status" value="1"/>
</dbReference>
<feature type="domain" description="EAL" evidence="3">
    <location>
        <begin position="435"/>
        <end position="686"/>
    </location>
</feature>
<dbReference type="Proteomes" id="UP001595897">
    <property type="component" value="Unassembled WGS sequence"/>
</dbReference>
<proteinExistence type="predicted"/>
<dbReference type="Gene3D" id="3.30.70.270">
    <property type="match status" value="1"/>
</dbReference>
<keyword evidence="1" id="KW-1133">Transmembrane helix</keyword>
<comment type="caution">
    <text evidence="6">The sequence shown here is derived from an EMBL/GenBank/DDBJ whole genome shotgun (WGS) entry which is preliminary data.</text>
</comment>
<keyword evidence="2" id="KW-0732">Signal</keyword>
<dbReference type="PROSITE" id="PS50887">
    <property type="entry name" value="GGDEF"/>
    <property type="match status" value="1"/>
</dbReference>
<dbReference type="PROSITE" id="PS51257">
    <property type="entry name" value="PROKAR_LIPOPROTEIN"/>
    <property type="match status" value="1"/>
</dbReference>
<dbReference type="CDD" id="cd01948">
    <property type="entry name" value="EAL"/>
    <property type="match status" value="1"/>
</dbReference>
<dbReference type="SMART" id="SM00267">
    <property type="entry name" value="GGDEF"/>
    <property type="match status" value="1"/>
</dbReference>
<dbReference type="InterPro" id="IPR035919">
    <property type="entry name" value="EAL_sf"/>
</dbReference>
<reference evidence="7" key="1">
    <citation type="journal article" date="2019" name="Int. J. Syst. Evol. Microbiol.">
        <title>The Global Catalogue of Microorganisms (GCM) 10K type strain sequencing project: providing services to taxonomists for standard genome sequencing and annotation.</title>
        <authorList>
            <consortium name="The Broad Institute Genomics Platform"/>
            <consortium name="The Broad Institute Genome Sequencing Center for Infectious Disease"/>
            <person name="Wu L."/>
            <person name="Ma J."/>
        </authorList>
    </citation>
    <scope>NUCLEOTIDE SEQUENCE [LARGE SCALE GENOMIC DNA]</scope>
    <source>
        <strain evidence="7">KACC 12507</strain>
    </source>
</reference>
<evidence type="ECO:0000256" key="1">
    <source>
        <dbReference type="SAM" id="Phobius"/>
    </source>
</evidence>
<dbReference type="CDD" id="cd06225">
    <property type="entry name" value="HAMP"/>
    <property type="match status" value="1"/>
</dbReference>
<sequence>MIFKSIRSSIAALTSIAITLACAAVIAVSVSVYEELYLDSVKRDLDGLSSNLANDLLPIISIDEPDSISMTTALLRLDRYDNVKFAAILDDKLQALQLYGGKALTSREEMDNKLLASNVTQLTPGVQVKNAELIAFKHIGEASLPQGYLLVVNDAGTPLMQSKLTLLQRVLPLAVLIIAIGIFVSAWQNYKMLSPLKKLAELARRIKQTNDYSIKLEIDGKREVKDLSDEISSMMSTIDSEANRNKAYTEQLTEQRQLMEHMANYDSLTGLPNRPNFLSIARATLQNAKLTKSNSLLLYCDLDGFKGVNDIHGHEVGDKLLIEVSQRLKQKVRANDYVSRLGGDEFLILLVNPLEKTTLNEFAKDVVDAISEPFNINGWEVQISISIGISCAEQSDFDVDRLIANADIAMYRSKLNGKNTFAVFEQGMMSANKRRLDIANAIVSALKLDEFSLHYQAKVNTNEEVIGFEALIRWHSQELGFISPLEFISIAEQSGRIGLITHWVINKVSEDLASLQEAYGSDIVVALNLSANDLKEPGLFAIIHDAFTRHGVTPEAVEFEVTESAFLENFDYANQFFDQLTHLGCSIALDDFGTGYSSLSYLTKIRLNTLKIDKQFIDGIGVSERTTLITKTIVEMAKNLNLKVCAEGVETEAQKDFLVDIQCEQMQGYLFAKPKPLSELLPKHAA</sequence>
<dbReference type="EMBL" id="JBHSGU010000002">
    <property type="protein sequence ID" value="MFC4698863.1"/>
    <property type="molecule type" value="Genomic_DNA"/>
</dbReference>
<dbReference type="PROSITE" id="PS50883">
    <property type="entry name" value="EAL"/>
    <property type="match status" value="1"/>
</dbReference>
<dbReference type="PANTHER" id="PTHR44757:SF2">
    <property type="entry name" value="BIOFILM ARCHITECTURE MAINTENANCE PROTEIN MBAA"/>
    <property type="match status" value="1"/>
</dbReference>
<keyword evidence="1" id="KW-0472">Membrane</keyword>
<gene>
    <name evidence="6" type="ORF">ACFO4O_01640</name>
</gene>
<keyword evidence="7" id="KW-1185">Reference proteome</keyword>
<dbReference type="InterPro" id="IPR052155">
    <property type="entry name" value="Biofilm_reg_signaling"/>
</dbReference>
<organism evidence="6 7">
    <name type="scientific">Glaciecola siphonariae</name>
    <dbReference type="NCBI Taxonomy" id="521012"/>
    <lineage>
        <taxon>Bacteria</taxon>
        <taxon>Pseudomonadati</taxon>
        <taxon>Pseudomonadota</taxon>
        <taxon>Gammaproteobacteria</taxon>
        <taxon>Alteromonadales</taxon>
        <taxon>Alteromonadaceae</taxon>
        <taxon>Glaciecola</taxon>
    </lineage>
</organism>
<evidence type="ECO:0000313" key="7">
    <source>
        <dbReference type="Proteomes" id="UP001595897"/>
    </source>
</evidence>
<dbReference type="PANTHER" id="PTHR44757">
    <property type="entry name" value="DIGUANYLATE CYCLASE DGCP"/>
    <property type="match status" value="1"/>
</dbReference>
<dbReference type="Gene3D" id="6.10.340.10">
    <property type="match status" value="1"/>
</dbReference>
<feature type="domain" description="GGDEF" evidence="5">
    <location>
        <begin position="293"/>
        <end position="426"/>
    </location>
</feature>
<evidence type="ECO:0000256" key="2">
    <source>
        <dbReference type="SAM" id="SignalP"/>
    </source>
</evidence>
<dbReference type="InterPro" id="IPR043128">
    <property type="entry name" value="Rev_trsase/Diguanyl_cyclase"/>
</dbReference>
<dbReference type="RefSeq" id="WP_382405545.1">
    <property type="nucleotide sequence ID" value="NZ_JBHSGU010000002.1"/>
</dbReference>
<accession>A0ABV9LSE5</accession>
<dbReference type="SUPFAM" id="SSF55073">
    <property type="entry name" value="Nucleotide cyclase"/>
    <property type="match status" value="1"/>
</dbReference>
<dbReference type="PROSITE" id="PS50885">
    <property type="entry name" value="HAMP"/>
    <property type="match status" value="1"/>
</dbReference>
<protein>
    <submittedName>
        <fullName evidence="6">EAL domain-containing protein</fullName>
    </submittedName>
</protein>
<name>A0ABV9LSE5_9ALTE</name>
<evidence type="ECO:0000259" key="3">
    <source>
        <dbReference type="PROSITE" id="PS50883"/>
    </source>
</evidence>
<dbReference type="InterPro" id="IPR003660">
    <property type="entry name" value="HAMP_dom"/>
</dbReference>
<feature type="signal peptide" evidence="2">
    <location>
        <begin position="1"/>
        <end position="23"/>
    </location>
</feature>
<evidence type="ECO:0000259" key="5">
    <source>
        <dbReference type="PROSITE" id="PS50887"/>
    </source>
</evidence>
<feature type="transmembrane region" description="Helical" evidence="1">
    <location>
        <begin position="170"/>
        <end position="190"/>
    </location>
</feature>
<dbReference type="Pfam" id="PF00990">
    <property type="entry name" value="GGDEF"/>
    <property type="match status" value="1"/>
</dbReference>
<dbReference type="InterPro" id="IPR000160">
    <property type="entry name" value="GGDEF_dom"/>
</dbReference>
<dbReference type="InterPro" id="IPR029787">
    <property type="entry name" value="Nucleotide_cyclase"/>
</dbReference>
<evidence type="ECO:0000313" key="6">
    <source>
        <dbReference type="EMBL" id="MFC4698863.1"/>
    </source>
</evidence>
<dbReference type="NCBIfam" id="TIGR00254">
    <property type="entry name" value="GGDEF"/>
    <property type="match status" value="1"/>
</dbReference>
<feature type="domain" description="HAMP" evidence="4">
    <location>
        <begin position="190"/>
        <end position="243"/>
    </location>
</feature>